<evidence type="ECO:0000259" key="8">
    <source>
        <dbReference type="PROSITE" id="PS50158"/>
    </source>
</evidence>
<evidence type="ECO:0000256" key="4">
    <source>
        <dbReference type="ARBA" id="ARBA00037746"/>
    </source>
</evidence>
<feature type="region of interest" description="Disordered" evidence="7">
    <location>
        <begin position="76"/>
        <end position="158"/>
    </location>
</feature>
<dbReference type="PANTHER" id="PTHR31437">
    <property type="entry name" value="SREK1IP1 FAMILY MEMBER"/>
    <property type="match status" value="1"/>
</dbReference>
<protein>
    <recommendedName>
        <fullName evidence="5">Protein SREK1IP1</fullName>
    </recommendedName>
</protein>
<evidence type="ECO:0000256" key="3">
    <source>
        <dbReference type="ARBA" id="ARBA00022833"/>
    </source>
</evidence>
<dbReference type="InterPro" id="IPR001878">
    <property type="entry name" value="Znf_CCHC"/>
</dbReference>
<evidence type="ECO:0000256" key="7">
    <source>
        <dbReference type="SAM" id="MobiDB-lite"/>
    </source>
</evidence>
<proteinExistence type="predicted"/>
<evidence type="ECO:0000256" key="5">
    <source>
        <dbReference type="ARBA" id="ARBA00039180"/>
    </source>
</evidence>
<dbReference type="Proteomes" id="UP000046393">
    <property type="component" value="Unplaced"/>
</dbReference>
<feature type="region of interest" description="Disordered" evidence="7">
    <location>
        <begin position="1"/>
        <end position="29"/>
    </location>
</feature>
<evidence type="ECO:0000256" key="1">
    <source>
        <dbReference type="ARBA" id="ARBA00022723"/>
    </source>
</evidence>
<organism evidence="9 10">
    <name type="scientific">Syphacia muris</name>
    <dbReference type="NCBI Taxonomy" id="451379"/>
    <lineage>
        <taxon>Eukaryota</taxon>
        <taxon>Metazoa</taxon>
        <taxon>Ecdysozoa</taxon>
        <taxon>Nematoda</taxon>
        <taxon>Chromadorea</taxon>
        <taxon>Rhabditida</taxon>
        <taxon>Spirurina</taxon>
        <taxon>Oxyuridomorpha</taxon>
        <taxon>Oxyuroidea</taxon>
        <taxon>Oxyuridae</taxon>
        <taxon>Syphacia</taxon>
    </lineage>
</organism>
<dbReference type="PANTHER" id="PTHR31437:SF1">
    <property type="entry name" value="PROTEIN SREK1IP1"/>
    <property type="match status" value="1"/>
</dbReference>
<dbReference type="AlphaFoldDB" id="A0A0N5AR93"/>
<keyword evidence="9" id="KW-1185">Reference proteome</keyword>
<reference evidence="10" key="1">
    <citation type="submission" date="2017-02" db="UniProtKB">
        <authorList>
            <consortium name="WormBaseParasite"/>
        </authorList>
    </citation>
    <scope>IDENTIFICATION</scope>
</reference>
<evidence type="ECO:0000256" key="2">
    <source>
        <dbReference type="ARBA" id="ARBA00022771"/>
    </source>
</evidence>
<feature type="compositionally biased region" description="Basic residues" evidence="7">
    <location>
        <begin position="140"/>
        <end position="158"/>
    </location>
</feature>
<name>A0A0N5AR93_9BILA</name>
<feature type="domain" description="CCHC-type" evidence="8">
    <location>
        <begin position="50"/>
        <end position="65"/>
    </location>
</feature>
<keyword evidence="1" id="KW-0479">Metal-binding</keyword>
<dbReference type="GO" id="GO:0003676">
    <property type="term" value="F:nucleic acid binding"/>
    <property type="evidence" value="ECO:0007669"/>
    <property type="project" value="InterPro"/>
</dbReference>
<dbReference type="GO" id="GO:0008270">
    <property type="term" value="F:zinc ion binding"/>
    <property type="evidence" value="ECO:0007669"/>
    <property type="project" value="UniProtKB-KW"/>
</dbReference>
<accession>A0A0N5AR93</accession>
<comment type="function">
    <text evidence="4">Possible splicing regulator involved in the control of cellular survival.</text>
</comment>
<dbReference type="PROSITE" id="PS50158">
    <property type="entry name" value="ZF_CCHC"/>
    <property type="match status" value="1"/>
</dbReference>
<evidence type="ECO:0000313" key="10">
    <source>
        <dbReference type="WBParaSite" id="SMUV_0000723201-mRNA-1"/>
    </source>
</evidence>
<keyword evidence="3" id="KW-0862">Zinc</keyword>
<evidence type="ECO:0000256" key="6">
    <source>
        <dbReference type="PROSITE-ProRule" id="PRU00047"/>
    </source>
</evidence>
<keyword evidence="2 6" id="KW-0863">Zinc-finger</keyword>
<dbReference type="STRING" id="451379.A0A0N5AR93"/>
<evidence type="ECO:0000313" key="9">
    <source>
        <dbReference type="Proteomes" id="UP000046393"/>
    </source>
</evidence>
<dbReference type="WBParaSite" id="SMUV_0000723201-mRNA-1">
    <property type="protein sequence ID" value="SMUV_0000723201-mRNA-1"/>
    <property type="gene ID" value="SMUV_0000723201"/>
</dbReference>
<feature type="compositionally biased region" description="Low complexity" evidence="7">
    <location>
        <begin position="76"/>
        <end position="93"/>
    </location>
</feature>
<sequence>MANFEPLPFRRQFGGNTDEKAHCSNKPMEESPFIDVSGSTVVRPIVTGACRKCGYVGHLAYQCRNFLQPKGASSIVLDVSSTSSESESETPLVSKDEKGKKHKKKHKKELINRKRRSSHKLYKHEKKKKRRKSISPENKHGHRNKQKHYHHHRSRSTS</sequence>
<feature type="compositionally biased region" description="Basic residues" evidence="7">
    <location>
        <begin position="100"/>
        <end position="133"/>
    </location>
</feature>